<reference evidence="3" key="1">
    <citation type="submission" date="2015-05" db="EMBL/GenBank/DDBJ databases">
        <authorList>
            <person name="Fogelqvist Johan"/>
        </authorList>
    </citation>
    <scope>NUCLEOTIDE SEQUENCE [LARGE SCALE GENOMIC DNA]</scope>
</reference>
<sequence length="59" mass="6016">VPGQHAPAALLHVHVAQVCAAGHLLHRHLALHGAADGHHGPGRRDAGALGELVPQAPDH</sequence>
<gene>
    <name evidence="2" type="ORF">BN1723_020696</name>
</gene>
<evidence type="ECO:0000313" key="2">
    <source>
        <dbReference type="EMBL" id="CRK48946.1"/>
    </source>
</evidence>
<dbReference type="AlphaFoldDB" id="A0A0G4NRH4"/>
<feature type="non-terminal residue" evidence="2">
    <location>
        <position position="1"/>
    </location>
</feature>
<feature type="compositionally biased region" description="Basic and acidic residues" evidence="1">
    <location>
        <begin position="35"/>
        <end position="46"/>
    </location>
</feature>
<dbReference type="EMBL" id="CVQI01038122">
    <property type="protein sequence ID" value="CRK48946.1"/>
    <property type="molecule type" value="Genomic_DNA"/>
</dbReference>
<protein>
    <submittedName>
        <fullName evidence="2">Uncharacterized protein</fullName>
    </submittedName>
</protein>
<feature type="region of interest" description="Disordered" evidence="1">
    <location>
        <begin position="33"/>
        <end position="59"/>
    </location>
</feature>
<evidence type="ECO:0000256" key="1">
    <source>
        <dbReference type="SAM" id="MobiDB-lite"/>
    </source>
</evidence>
<dbReference type="Proteomes" id="UP000045706">
    <property type="component" value="Unassembled WGS sequence"/>
</dbReference>
<accession>A0A0G4NRH4</accession>
<organism evidence="2 3">
    <name type="scientific">Verticillium longisporum</name>
    <name type="common">Verticillium dahliae var. longisporum</name>
    <dbReference type="NCBI Taxonomy" id="100787"/>
    <lineage>
        <taxon>Eukaryota</taxon>
        <taxon>Fungi</taxon>
        <taxon>Dikarya</taxon>
        <taxon>Ascomycota</taxon>
        <taxon>Pezizomycotina</taxon>
        <taxon>Sordariomycetes</taxon>
        <taxon>Hypocreomycetidae</taxon>
        <taxon>Glomerellales</taxon>
        <taxon>Plectosphaerellaceae</taxon>
        <taxon>Verticillium</taxon>
    </lineage>
</organism>
<proteinExistence type="predicted"/>
<name>A0A0G4NRH4_VERLO</name>
<evidence type="ECO:0000313" key="3">
    <source>
        <dbReference type="Proteomes" id="UP000045706"/>
    </source>
</evidence>